<protein>
    <submittedName>
        <fullName evidence="1">Uncharacterized protein</fullName>
    </submittedName>
</protein>
<name>A0A8H3F9H0_9LECA</name>
<evidence type="ECO:0000313" key="1">
    <source>
        <dbReference type="EMBL" id="CAF9921162.1"/>
    </source>
</evidence>
<organism evidence="1 2">
    <name type="scientific">Alectoria fallacina</name>
    <dbReference type="NCBI Taxonomy" id="1903189"/>
    <lineage>
        <taxon>Eukaryota</taxon>
        <taxon>Fungi</taxon>
        <taxon>Dikarya</taxon>
        <taxon>Ascomycota</taxon>
        <taxon>Pezizomycotina</taxon>
        <taxon>Lecanoromycetes</taxon>
        <taxon>OSLEUM clade</taxon>
        <taxon>Lecanoromycetidae</taxon>
        <taxon>Lecanorales</taxon>
        <taxon>Lecanorineae</taxon>
        <taxon>Parmeliaceae</taxon>
        <taxon>Alectoria</taxon>
    </lineage>
</organism>
<dbReference type="GO" id="GO:0009116">
    <property type="term" value="P:nucleoside metabolic process"/>
    <property type="evidence" value="ECO:0007669"/>
    <property type="project" value="InterPro"/>
</dbReference>
<comment type="caution">
    <text evidence="1">The sequence shown here is derived from an EMBL/GenBank/DDBJ whole genome shotgun (WGS) entry which is preliminary data.</text>
</comment>
<proteinExistence type="predicted"/>
<sequence length="128" mass="14338">MLFHLFVGVGGGIPRRSATEDALGKRSRPKNALEDIHLGDVVVGWPEKTGIQAVIHYDFYRAQGSEKGPELLMIVKKRTKKLYNHLRKLLTALEKFAYPGLEKDVLYESECAHSTDTDSVLKTRLSGL</sequence>
<dbReference type="Proteomes" id="UP000664203">
    <property type="component" value="Unassembled WGS sequence"/>
</dbReference>
<reference evidence="1" key="1">
    <citation type="submission" date="2021-03" db="EMBL/GenBank/DDBJ databases">
        <authorList>
            <person name="Tagirdzhanova G."/>
        </authorList>
    </citation>
    <scope>NUCLEOTIDE SEQUENCE</scope>
</reference>
<keyword evidence="2" id="KW-1185">Reference proteome</keyword>
<accession>A0A8H3F9H0</accession>
<dbReference type="GO" id="GO:0003824">
    <property type="term" value="F:catalytic activity"/>
    <property type="evidence" value="ECO:0007669"/>
    <property type="project" value="InterPro"/>
</dbReference>
<dbReference type="Gene3D" id="3.40.50.1580">
    <property type="entry name" value="Nucleoside phosphorylase domain"/>
    <property type="match status" value="1"/>
</dbReference>
<dbReference type="OrthoDB" id="1577640at2759"/>
<evidence type="ECO:0000313" key="2">
    <source>
        <dbReference type="Proteomes" id="UP000664203"/>
    </source>
</evidence>
<gene>
    <name evidence="1" type="ORF">ALECFALPRED_001724</name>
</gene>
<dbReference type="InterPro" id="IPR035994">
    <property type="entry name" value="Nucleoside_phosphorylase_sf"/>
</dbReference>
<dbReference type="AlphaFoldDB" id="A0A8H3F9H0"/>
<dbReference type="EMBL" id="CAJPDR010000143">
    <property type="protein sequence ID" value="CAF9921162.1"/>
    <property type="molecule type" value="Genomic_DNA"/>
</dbReference>